<protein>
    <submittedName>
        <fullName evidence="2">MOSC domain-containing protein</fullName>
    </submittedName>
</protein>
<evidence type="ECO:0000313" key="2">
    <source>
        <dbReference type="EMBL" id="HCT58776.1"/>
    </source>
</evidence>
<feature type="domain" description="MOSC" evidence="1">
    <location>
        <begin position="49"/>
        <end position="191"/>
    </location>
</feature>
<dbReference type="GO" id="GO:0030170">
    <property type="term" value="F:pyridoxal phosphate binding"/>
    <property type="evidence" value="ECO:0007669"/>
    <property type="project" value="InterPro"/>
</dbReference>
<organism evidence="2 3">
    <name type="scientific">Gemmatimonas aurantiaca</name>
    <dbReference type="NCBI Taxonomy" id="173480"/>
    <lineage>
        <taxon>Bacteria</taxon>
        <taxon>Pseudomonadati</taxon>
        <taxon>Gemmatimonadota</taxon>
        <taxon>Gemmatimonadia</taxon>
        <taxon>Gemmatimonadales</taxon>
        <taxon>Gemmatimonadaceae</taxon>
        <taxon>Gemmatimonas</taxon>
    </lineage>
</organism>
<gene>
    <name evidence="2" type="ORF">DGD08_16340</name>
</gene>
<dbReference type="PROSITE" id="PS51340">
    <property type="entry name" value="MOSC"/>
    <property type="match status" value="1"/>
</dbReference>
<dbReference type="AlphaFoldDB" id="A0A3D4VCB1"/>
<dbReference type="InterPro" id="IPR005163">
    <property type="entry name" value="Tri_helical_YiiM-like"/>
</dbReference>
<dbReference type="Proteomes" id="UP000264071">
    <property type="component" value="Unassembled WGS sequence"/>
</dbReference>
<dbReference type="PANTHER" id="PTHR30212">
    <property type="entry name" value="PROTEIN YIIM"/>
    <property type="match status" value="1"/>
</dbReference>
<dbReference type="Pfam" id="PF03475">
    <property type="entry name" value="YiiM_3-alpha"/>
    <property type="match status" value="1"/>
</dbReference>
<dbReference type="InterPro" id="IPR052353">
    <property type="entry name" value="Benzoxazolinone_Detox_Enz"/>
</dbReference>
<comment type="caution">
    <text evidence="2">The sequence shown here is derived from an EMBL/GenBank/DDBJ whole genome shotgun (WGS) entry which is preliminary data.</text>
</comment>
<accession>A0A3D4VCB1</accession>
<dbReference type="OMA" id="QPRQPCW"/>
<dbReference type="Pfam" id="PF03473">
    <property type="entry name" value="MOSC"/>
    <property type="match status" value="1"/>
</dbReference>
<dbReference type="InterPro" id="IPR011037">
    <property type="entry name" value="Pyrv_Knase-like_insert_dom_sf"/>
</dbReference>
<proteinExistence type="predicted"/>
<dbReference type="EMBL" id="DPIY01000011">
    <property type="protein sequence ID" value="HCT58776.1"/>
    <property type="molecule type" value="Genomic_DNA"/>
</dbReference>
<evidence type="ECO:0000313" key="3">
    <source>
        <dbReference type="Proteomes" id="UP000264071"/>
    </source>
</evidence>
<dbReference type="InterPro" id="IPR005302">
    <property type="entry name" value="MoCF_Sase_C"/>
</dbReference>
<dbReference type="Gene3D" id="2.40.33.20">
    <property type="entry name" value="PK beta-barrel domain-like"/>
    <property type="match status" value="1"/>
</dbReference>
<evidence type="ECO:0000259" key="1">
    <source>
        <dbReference type="PROSITE" id="PS51340"/>
    </source>
</evidence>
<name>A0A3D4VCB1_9BACT</name>
<reference evidence="2 3" key="1">
    <citation type="journal article" date="2018" name="Nat. Biotechnol.">
        <title>A standardized bacterial taxonomy based on genome phylogeny substantially revises the tree of life.</title>
        <authorList>
            <person name="Parks D.H."/>
            <person name="Chuvochina M."/>
            <person name="Waite D.W."/>
            <person name="Rinke C."/>
            <person name="Skarshewski A."/>
            <person name="Chaumeil P.A."/>
            <person name="Hugenholtz P."/>
        </authorList>
    </citation>
    <scope>NUCLEOTIDE SEQUENCE [LARGE SCALE GENOMIC DNA]</scope>
    <source>
        <strain evidence="2">UBA8844</strain>
    </source>
</reference>
<dbReference type="GO" id="GO:0030151">
    <property type="term" value="F:molybdenum ion binding"/>
    <property type="evidence" value="ECO:0007669"/>
    <property type="project" value="InterPro"/>
</dbReference>
<dbReference type="PANTHER" id="PTHR30212:SF2">
    <property type="entry name" value="PROTEIN YIIM"/>
    <property type="match status" value="1"/>
</dbReference>
<dbReference type="GO" id="GO:0003824">
    <property type="term" value="F:catalytic activity"/>
    <property type="evidence" value="ECO:0007669"/>
    <property type="project" value="InterPro"/>
</dbReference>
<dbReference type="SUPFAM" id="SSF50800">
    <property type="entry name" value="PK beta-barrel domain-like"/>
    <property type="match status" value="1"/>
</dbReference>
<sequence length="254" mass="27442">MNHAAQHPSDHTLRVQSLQSVQVGLPQTFGSPGADHAFDREWTTGFVKTAVHGPVHVGTTNLVGDGQADRVHHGGPDKAVLAYAASHYPMWQAELATYLREVAAGPLGAGAFGENLTIDGMTEADVAIGDVHRIGSVVLQVAQPRSPCWKIARRWRIHDLAARVQQSGRTGWYYRVLEEGLLEAGQSVIVESCPHPEWTVARVFALRYARAADPADLAALMACPSLAQALRATLERQLRQGGARSDQARLIGPN</sequence>